<evidence type="ECO:0000256" key="3">
    <source>
        <dbReference type="ARBA" id="ARBA00001522"/>
    </source>
</evidence>
<evidence type="ECO:0000256" key="9">
    <source>
        <dbReference type="ARBA" id="ARBA00012523"/>
    </source>
</evidence>
<dbReference type="EC" id="2.7.7.62" evidence="9"/>
<dbReference type="SUPFAM" id="SSF52540">
    <property type="entry name" value="P-loop containing nucleoside triphosphate hydrolases"/>
    <property type="match status" value="1"/>
</dbReference>
<comment type="similarity">
    <text evidence="7">Belongs to the CobU/CobP family.</text>
</comment>
<dbReference type="EMBL" id="JACSRA010000032">
    <property type="protein sequence ID" value="MBD7912990.1"/>
    <property type="molecule type" value="Genomic_DNA"/>
</dbReference>
<dbReference type="GO" id="GO:0016779">
    <property type="term" value="F:nucleotidyltransferase activity"/>
    <property type="evidence" value="ECO:0007669"/>
    <property type="project" value="UniProtKB-KW"/>
</dbReference>
<evidence type="ECO:0000256" key="6">
    <source>
        <dbReference type="ARBA" id="ARBA00005159"/>
    </source>
</evidence>
<evidence type="ECO:0000313" key="18">
    <source>
        <dbReference type="EMBL" id="MBD7912990.1"/>
    </source>
</evidence>
<comment type="pathway">
    <text evidence="5">Cofactor biosynthesis; adenosylcobalamin biosynthesis; adenosylcobalamin from cob(II)yrinate a,c-diamide: step 6/7.</text>
</comment>
<evidence type="ECO:0000256" key="2">
    <source>
        <dbReference type="ARBA" id="ARBA00000711"/>
    </source>
</evidence>
<dbReference type="InterPro" id="IPR003203">
    <property type="entry name" value="CobU/CobP"/>
</dbReference>
<evidence type="ECO:0000313" key="19">
    <source>
        <dbReference type="Proteomes" id="UP000627781"/>
    </source>
</evidence>
<dbReference type="EC" id="2.7.1.156" evidence="8"/>
<dbReference type="Gene3D" id="3.40.50.300">
    <property type="entry name" value="P-loop containing nucleotide triphosphate hydrolases"/>
    <property type="match status" value="1"/>
</dbReference>
<keyword evidence="19" id="KW-1185">Reference proteome</keyword>
<organism evidence="18 19">
    <name type="scientific">Clostridium cibarium</name>
    <dbReference type="NCBI Taxonomy" id="2762247"/>
    <lineage>
        <taxon>Bacteria</taxon>
        <taxon>Bacillati</taxon>
        <taxon>Bacillota</taxon>
        <taxon>Clostridia</taxon>
        <taxon>Eubacteriales</taxon>
        <taxon>Clostridiaceae</taxon>
        <taxon>Clostridium</taxon>
    </lineage>
</organism>
<comment type="caution">
    <text evidence="18">The sequence shown here is derived from an EMBL/GenBank/DDBJ whole genome shotgun (WGS) entry which is preliminary data.</text>
</comment>
<evidence type="ECO:0000256" key="15">
    <source>
        <dbReference type="ARBA" id="ARBA00023134"/>
    </source>
</evidence>
<evidence type="ECO:0000256" key="16">
    <source>
        <dbReference type="ARBA" id="ARBA00029570"/>
    </source>
</evidence>
<comment type="pathway">
    <text evidence="6">Cofactor biosynthesis; adenosylcobalamin biosynthesis; adenosylcobalamin from cob(II)yrinate a,c-diamide: step 5/7.</text>
</comment>
<keyword evidence="18" id="KW-0548">Nucleotidyltransferase</keyword>
<sequence>MIFIIGGEFQGKLQYTLDLTGFDESNVADGLKDKIEDFFEKPIIYNFHLLIRRLLEEKKDIESIKDIVRNIIKENPEVVIISNEIGYGIVPIEKFHREYREATGRICCEVAKNAKEVHRVVCGIGNIIKEDEND</sequence>
<evidence type="ECO:0000256" key="10">
    <source>
        <dbReference type="ARBA" id="ARBA00022573"/>
    </source>
</evidence>
<protein>
    <recommendedName>
        <fullName evidence="16">Adenosylcobinamide kinase</fullName>
        <ecNumber evidence="8">2.7.1.156</ecNumber>
        <ecNumber evidence="9">2.7.7.62</ecNumber>
    </recommendedName>
    <alternativeName>
        <fullName evidence="17">Adenosylcobinamide-phosphate guanylyltransferase</fullName>
    </alternativeName>
</protein>
<dbReference type="RefSeq" id="WP_143317354.1">
    <property type="nucleotide sequence ID" value="NZ_JACSRA010000032.1"/>
</dbReference>
<keyword evidence="12" id="KW-0547">Nucleotide-binding</keyword>
<dbReference type="Pfam" id="PF02283">
    <property type="entry name" value="CobU"/>
    <property type="match status" value="1"/>
</dbReference>
<comment type="catalytic activity">
    <reaction evidence="3">
        <text>adenosylcob(III)inamide + GTP = adenosylcob(III)inamide phosphate + GDP + H(+)</text>
        <dbReference type="Rhea" id="RHEA:15765"/>
        <dbReference type="ChEBI" id="CHEBI:2480"/>
        <dbReference type="ChEBI" id="CHEBI:15378"/>
        <dbReference type="ChEBI" id="CHEBI:37565"/>
        <dbReference type="ChEBI" id="CHEBI:58189"/>
        <dbReference type="ChEBI" id="CHEBI:58502"/>
        <dbReference type="EC" id="2.7.1.156"/>
    </reaction>
</comment>
<comment type="catalytic activity">
    <reaction evidence="1">
        <text>adenosylcob(III)inamide + ATP = adenosylcob(III)inamide phosphate + ADP + H(+)</text>
        <dbReference type="Rhea" id="RHEA:15769"/>
        <dbReference type="ChEBI" id="CHEBI:2480"/>
        <dbReference type="ChEBI" id="CHEBI:15378"/>
        <dbReference type="ChEBI" id="CHEBI:30616"/>
        <dbReference type="ChEBI" id="CHEBI:58502"/>
        <dbReference type="ChEBI" id="CHEBI:456216"/>
        <dbReference type="EC" id="2.7.1.156"/>
    </reaction>
</comment>
<dbReference type="InterPro" id="IPR027417">
    <property type="entry name" value="P-loop_NTPase"/>
</dbReference>
<comment type="function">
    <text evidence="4">Catalyzes ATP-dependent phosphorylation of adenosylcobinamide and addition of GMP to adenosylcobinamide phosphate.</text>
</comment>
<dbReference type="GO" id="GO:0016301">
    <property type="term" value="F:kinase activity"/>
    <property type="evidence" value="ECO:0007669"/>
    <property type="project" value="UniProtKB-KW"/>
</dbReference>
<keyword evidence="15" id="KW-0342">GTP-binding</keyword>
<comment type="catalytic activity">
    <reaction evidence="2">
        <text>adenosylcob(III)inamide phosphate + GTP + H(+) = adenosylcob(III)inamide-GDP + diphosphate</text>
        <dbReference type="Rhea" id="RHEA:22712"/>
        <dbReference type="ChEBI" id="CHEBI:15378"/>
        <dbReference type="ChEBI" id="CHEBI:33019"/>
        <dbReference type="ChEBI" id="CHEBI:37565"/>
        <dbReference type="ChEBI" id="CHEBI:58502"/>
        <dbReference type="ChEBI" id="CHEBI:60487"/>
        <dbReference type="EC" id="2.7.7.62"/>
    </reaction>
</comment>
<evidence type="ECO:0000256" key="7">
    <source>
        <dbReference type="ARBA" id="ARBA00007490"/>
    </source>
</evidence>
<keyword evidence="11" id="KW-0808">Transferase</keyword>
<keyword evidence="10" id="KW-0169">Cobalamin biosynthesis</keyword>
<proteinExistence type="inferred from homology"/>
<evidence type="ECO:0000256" key="12">
    <source>
        <dbReference type="ARBA" id="ARBA00022741"/>
    </source>
</evidence>
<keyword evidence="13 18" id="KW-0418">Kinase</keyword>
<evidence type="ECO:0000256" key="8">
    <source>
        <dbReference type="ARBA" id="ARBA00012016"/>
    </source>
</evidence>
<reference evidence="18 19" key="1">
    <citation type="submission" date="2020-08" db="EMBL/GenBank/DDBJ databases">
        <title>A Genomic Blueprint of the Chicken Gut Microbiome.</title>
        <authorList>
            <person name="Gilroy R."/>
            <person name="Ravi A."/>
            <person name="Getino M."/>
            <person name="Pursley I."/>
            <person name="Horton D.L."/>
            <person name="Alikhan N.-F."/>
            <person name="Baker D."/>
            <person name="Gharbi K."/>
            <person name="Hall N."/>
            <person name="Watson M."/>
            <person name="Adriaenssens E.M."/>
            <person name="Foster-Nyarko E."/>
            <person name="Jarju S."/>
            <person name="Secka A."/>
            <person name="Antonio M."/>
            <person name="Oren A."/>
            <person name="Chaudhuri R."/>
            <person name="La Ragione R.M."/>
            <person name="Hildebrand F."/>
            <person name="Pallen M.J."/>
        </authorList>
    </citation>
    <scope>NUCLEOTIDE SEQUENCE [LARGE SCALE GENOMIC DNA]</scope>
    <source>
        <strain evidence="18 19">Sa3CVN1</strain>
    </source>
</reference>
<dbReference type="PANTHER" id="PTHR34848:SF1">
    <property type="entry name" value="BIFUNCTIONAL ADENOSYLCOBALAMIN BIOSYNTHESIS PROTEIN COBU"/>
    <property type="match status" value="1"/>
</dbReference>
<dbReference type="Proteomes" id="UP000627781">
    <property type="component" value="Unassembled WGS sequence"/>
</dbReference>
<dbReference type="PANTHER" id="PTHR34848">
    <property type="match status" value="1"/>
</dbReference>
<keyword evidence="14" id="KW-0067">ATP-binding</keyword>
<evidence type="ECO:0000256" key="5">
    <source>
        <dbReference type="ARBA" id="ARBA00004692"/>
    </source>
</evidence>
<evidence type="ECO:0000256" key="14">
    <source>
        <dbReference type="ARBA" id="ARBA00022840"/>
    </source>
</evidence>
<evidence type="ECO:0000256" key="4">
    <source>
        <dbReference type="ARBA" id="ARBA00003889"/>
    </source>
</evidence>
<name>A0ABR8PXV1_9CLOT</name>
<evidence type="ECO:0000256" key="13">
    <source>
        <dbReference type="ARBA" id="ARBA00022777"/>
    </source>
</evidence>
<evidence type="ECO:0000256" key="17">
    <source>
        <dbReference type="ARBA" id="ARBA00030571"/>
    </source>
</evidence>
<gene>
    <name evidence="18" type="ORF">H9661_16685</name>
</gene>
<evidence type="ECO:0000256" key="11">
    <source>
        <dbReference type="ARBA" id="ARBA00022679"/>
    </source>
</evidence>
<evidence type="ECO:0000256" key="1">
    <source>
        <dbReference type="ARBA" id="ARBA00000312"/>
    </source>
</evidence>
<accession>A0ABR8PXV1</accession>